<dbReference type="EMBL" id="CAFBOL010000002">
    <property type="protein sequence ID" value="CAB4971083.1"/>
    <property type="molecule type" value="Genomic_DNA"/>
</dbReference>
<evidence type="ECO:0000313" key="6">
    <source>
        <dbReference type="EMBL" id="CAB4821973.1"/>
    </source>
</evidence>
<protein>
    <submittedName>
        <fullName evidence="7">Unannotated protein</fullName>
    </submittedName>
</protein>
<evidence type="ECO:0000313" key="8">
    <source>
        <dbReference type="EMBL" id="CAB4947202.1"/>
    </source>
</evidence>
<dbReference type="Pfam" id="PF13641">
    <property type="entry name" value="Glyco_tranf_2_3"/>
    <property type="match status" value="1"/>
</dbReference>
<comment type="similarity">
    <text evidence="1">Belongs to the glycosyltransferase 2 family.</text>
</comment>
<dbReference type="InterPro" id="IPR029044">
    <property type="entry name" value="Nucleotide-diphossugar_trans"/>
</dbReference>
<dbReference type="EMBL" id="CAFBMT010000018">
    <property type="protein sequence ID" value="CAB4947202.1"/>
    <property type="molecule type" value="Genomic_DNA"/>
</dbReference>
<evidence type="ECO:0000256" key="2">
    <source>
        <dbReference type="ARBA" id="ARBA00022676"/>
    </source>
</evidence>
<dbReference type="GO" id="GO:0016757">
    <property type="term" value="F:glycosyltransferase activity"/>
    <property type="evidence" value="ECO:0007669"/>
    <property type="project" value="UniProtKB-KW"/>
</dbReference>
<dbReference type="AlphaFoldDB" id="A0A6J7BLT2"/>
<name>A0A6J7BLT2_9ZZZZ</name>
<dbReference type="EMBL" id="CAEZYF010000017">
    <property type="protein sequence ID" value="CAB4734823.1"/>
    <property type="molecule type" value="Genomic_DNA"/>
</dbReference>
<dbReference type="PANTHER" id="PTHR43179">
    <property type="entry name" value="RHAMNOSYLTRANSFERASE WBBL"/>
    <property type="match status" value="1"/>
</dbReference>
<gene>
    <name evidence="5" type="ORF">UFOPK2656_02417</name>
    <name evidence="6" type="ORF">UFOPK3099_01439</name>
    <name evidence="7" type="ORF">UFOPK3267_00277</name>
    <name evidence="8" type="ORF">UFOPK3651_02601</name>
    <name evidence="9" type="ORF">UFOPK3931_00118</name>
    <name evidence="4" type="ORF">UFOPK4189_02598</name>
</gene>
<dbReference type="EMBL" id="CAFAAV010000103">
    <property type="protein sequence ID" value="CAB4821973.1"/>
    <property type="molecule type" value="Genomic_DNA"/>
</dbReference>
<evidence type="ECO:0000256" key="3">
    <source>
        <dbReference type="ARBA" id="ARBA00022679"/>
    </source>
</evidence>
<evidence type="ECO:0000313" key="5">
    <source>
        <dbReference type="EMBL" id="CAB4734823.1"/>
    </source>
</evidence>
<keyword evidence="3" id="KW-0808">Transferase</keyword>
<keyword evidence="2" id="KW-0328">Glycosyltransferase</keyword>
<evidence type="ECO:0000313" key="7">
    <source>
        <dbReference type="EMBL" id="CAB4846607.1"/>
    </source>
</evidence>
<evidence type="ECO:0000313" key="4">
    <source>
        <dbReference type="EMBL" id="CAB4364840.1"/>
    </source>
</evidence>
<reference evidence="7" key="1">
    <citation type="submission" date="2020-05" db="EMBL/GenBank/DDBJ databases">
        <authorList>
            <person name="Chiriac C."/>
            <person name="Salcher M."/>
            <person name="Ghai R."/>
            <person name="Kavagutti S V."/>
        </authorList>
    </citation>
    <scope>NUCLEOTIDE SEQUENCE</scope>
</reference>
<evidence type="ECO:0000313" key="9">
    <source>
        <dbReference type="EMBL" id="CAB4971083.1"/>
    </source>
</evidence>
<accession>A0A6J7BLT2</accession>
<dbReference type="EMBL" id="CAESGF010000019">
    <property type="protein sequence ID" value="CAB4364840.1"/>
    <property type="molecule type" value="Genomic_DNA"/>
</dbReference>
<dbReference type="PANTHER" id="PTHR43179:SF12">
    <property type="entry name" value="GALACTOFURANOSYLTRANSFERASE GLFT2"/>
    <property type="match status" value="1"/>
</dbReference>
<evidence type="ECO:0000256" key="1">
    <source>
        <dbReference type="ARBA" id="ARBA00006739"/>
    </source>
</evidence>
<sequence length="285" mass="31205">MSASIDVCLVSYDSGDDLLAAIRSVAAHIPGASVAVQENGPGTNTIDRARTLADELGVAFRAQHDPTNPGFGTACNALARTSNAQWVLFLNPDAVIATWPFADCEPSARAVLGPEAVGGARSESHRGVRYRIIDELTRSWFRRWGPAPDGAGFVSGAALLVHRDDHLHIGEFDEGFFLFYEDIEYCLRANRSGIPTHLASGWTVGHAGAHSTSPRFAQSLRWSYDSACRFHGLQGESLVAYRIYVATDAALRWCMQLARRDTVRRRAYGQLCRVALRDITMAGRR</sequence>
<dbReference type="SUPFAM" id="SSF53448">
    <property type="entry name" value="Nucleotide-diphospho-sugar transferases"/>
    <property type="match status" value="1"/>
</dbReference>
<dbReference type="Gene3D" id="3.90.550.10">
    <property type="entry name" value="Spore Coat Polysaccharide Biosynthesis Protein SpsA, Chain A"/>
    <property type="match status" value="1"/>
</dbReference>
<organism evidence="7">
    <name type="scientific">freshwater metagenome</name>
    <dbReference type="NCBI Taxonomy" id="449393"/>
    <lineage>
        <taxon>unclassified sequences</taxon>
        <taxon>metagenomes</taxon>
        <taxon>ecological metagenomes</taxon>
    </lineage>
</organism>
<proteinExistence type="inferred from homology"/>
<dbReference type="EMBL" id="CAFBIY010000009">
    <property type="protein sequence ID" value="CAB4846607.1"/>
    <property type="molecule type" value="Genomic_DNA"/>
</dbReference>